<gene>
    <name evidence="1" type="ORF">CA163_36600</name>
</gene>
<dbReference type="EMBL" id="NIXT01004931">
    <property type="protein sequence ID" value="OXE27920.1"/>
    <property type="molecule type" value="Genomic_DNA"/>
</dbReference>
<evidence type="ECO:0000313" key="1">
    <source>
        <dbReference type="EMBL" id="OXE27920.1"/>
    </source>
</evidence>
<protein>
    <recommendedName>
        <fullName evidence="3">Chemotaxis protein</fullName>
    </recommendedName>
</protein>
<sequence>MFAAQNALEQRFATVSVECSDVSAYMKEWRLAVHLNKQVTQQLTVAAHSHFSHQQDRESISNFDQAVAEIDALFDT</sequence>
<dbReference type="Proteomes" id="UP000214596">
    <property type="component" value="Unassembled WGS sequence"/>
</dbReference>
<dbReference type="AlphaFoldDB" id="A0A227IYJ2"/>
<evidence type="ECO:0008006" key="3">
    <source>
        <dbReference type="Google" id="ProtNLM"/>
    </source>
</evidence>
<reference evidence="1 2" key="1">
    <citation type="journal article" date="2017" name="Appl. Environ. Microbiol.">
        <title>Parallel evolution of two clades of a major Atlantic endemic Vibrio parahaemolyticus pathogen lineage by independent acquisition of related pathogenicity islands.</title>
        <authorList>
            <person name="Xu F."/>
            <person name="Gonzalez-Escalona N."/>
            <person name="Drees K.P."/>
            <person name="Sebra R.P."/>
            <person name="Cooper V.S."/>
            <person name="Jones S.H."/>
            <person name="Whistler C.A."/>
        </authorList>
    </citation>
    <scope>NUCLEOTIDE SEQUENCE [LARGE SCALE GENOMIC DNA]</scope>
    <source>
        <strain evidence="1 2">MAVP-3</strain>
    </source>
</reference>
<comment type="caution">
    <text evidence="1">The sequence shown here is derived from an EMBL/GenBank/DDBJ whole genome shotgun (WGS) entry which is preliminary data.</text>
</comment>
<name>A0A227IYJ2_VIBPH</name>
<proteinExistence type="predicted"/>
<evidence type="ECO:0000313" key="2">
    <source>
        <dbReference type="Proteomes" id="UP000214596"/>
    </source>
</evidence>
<accession>A0A227IYJ2</accession>
<organism evidence="1 2">
    <name type="scientific">Vibrio parahaemolyticus</name>
    <dbReference type="NCBI Taxonomy" id="670"/>
    <lineage>
        <taxon>Bacteria</taxon>
        <taxon>Pseudomonadati</taxon>
        <taxon>Pseudomonadota</taxon>
        <taxon>Gammaproteobacteria</taxon>
        <taxon>Vibrionales</taxon>
        <taxon>Vibrionaceae</taxon>
        <taxon>Vibrio</taxon>
    </lineage>
</organism>
<feature type="non-terminal residue" evidence="1">
    <location>
        <position position="76"/>
    </location>
</feature>